<dbReference type="GO" id="GO:0006508">
    <property type="term" value="P:proteolysis"/>
    <property type="evidence" value="ECO:0007669"/>
    <property type="project" value="UniProtKB-KW"/>
</dbReference>
<dbReference type="Gene3D" id="3.30.1390.10">
    <property type="match status" value="1"/>
</dbReference>
<keyword evidence="3" id="KW-0378">Hydrolase</keyword>
<gene>
    <name evidence="3" type="ORF">MGWOODY_Tha254</name>
</gene>
<dbReference type="GO" id="GO:0008233">
    <property type="term" value="F:peptidase activity"/>
    <property type="evidence" value="ECO:0007669"/>
    <property type="project" value="UniProtKB-KW"/>
</dbReference>
<proteinExistence type="inferred from homology"/>
<dbReference type="InterPro" id="IPR003769">
    <property type="entry name" value="ClpS_core"/>
</dbReference>
<dbReference type="HAMAP" id="MF_00302">
    <property type="entry name" value="ClpS"/>
    <property type="match status" value="1"/>
</dbReference>
<dbReference type="PANTHER" id="PTHR33473">
    <property type="entry name" value="ATP-DEPENDENT CLP PROTEASE ADAPTER PROTEIN CLPS1, CHLOROPLASTIC"/>
    <property type="match status" value="1"/>
</dbReference>
<dbReference type="Pfam" id="PF02617">
    <property type="entry name" value="ClpS"/>
    <property type="match status" value="1"/>
</dbReference>
<dbReference type="GO" id="GO:0030163">
    <property type="term" value="P:protein catabolic process"/>
    <property type="evidence" value="ECO:0007669"/>
    <property type="project" value="InterPro"/>
</dbReference>
<dbReference type="InterPro" id="IPR014719">
    <property type="entry name" value="Ribosomal_bL12_C/ClpS-like"/>
</dbReference>
<dbReference type="SUPFAM" id="SSF54736">
    <property type="entry name" value="ClpS-like"/>
    <property type="match status" value="1"/>
</dbReference>
<reference evidence="3" key="1">
    <citation type="submission" date="2015-10" db="EMBL/GenBank/DDBJ databases">
        <authorList>
            <person name="Gilbert D.G."/>
        </authorList>
    </citation>
    <scope>NUCLEOTIDE SEQUENCE</scope>
</reference>
<dbReference type="InterPro" id="IPR022935">
    <property type="entry name" value="ClpS"/>
</dbReference>
<dbReference type="PANTHER" id="PTHR33473:SF19">
    <property type="entry name" value="ATP-DEPENDENT CLP PROTEASE ADAPTER PROTEIN CLPS"/>
    <property type="match status" value="1"/>
</dbReference>
<feature type="domain" description="Adaptor protein ClpS core" evidence="2">
    <location>
        <begin position="34"/>
        <end position="113"/>
    </location>
</feature>
<accession>A0A160T7Z1</accession>
<keyword evidence="3" id="KW-0645">Protease</keyword>
<evidence type="ECO:0000259" key="2">
    <source>
        <dbReference type="Pfam" id="PF02617"/>
    </source>
</evidence>
<dbReference type="NCBIfam" id="NF000669">
    <property type="entry name" value="PRK00033.1-2"/>
    <property type="match status" value="1"/>
</dbReference>
<evidence type="ECO:0000313" key="3">
    <source>
        <dbReference type="EMBL" id="CUS40100.1"/>
    </source>
</evidence>
<dbReference type="NCBIfam" id="NF000672">
    <property type="entry name" value="PRK00033.1-5"/>
    <property type="match status" value="1"/>
</dbReference>
<feature type="region of interest" description="Disordered" evidence="1">
    <location>
        <begin position="10"/>
        <end position="31"/>
    </location>
</feature>
<dbReference type="EMBL" id="CZQC01000004">
    <property type="protein sequence ID" value="CUS40100.1"/>
    <property type="molecule type" value="Genomic_DNA"/>
</dbReference>
<protein>
    <submittedName>
        <fullName evidence="3">ATP-dependent Clp protease adaptor protein ClpS</fullName>
    </submittedName>
</protein>
<feature type="compositionally biased region" description="Basic and acidic residues" evidence="1">
    <location>
        <begin position="10"/>
        <end position="20"/>
    </location>
</feature>
<dbReference type="AlphaFoldDB" id="A0A160T7Z1"/>
<evidence type="ECO:0000256" key="1">
    <source>
        <dbReference type="SAM" id="MobiDB-lite"/>
    </source>
</evidence>
<sequence>MSDISEIHLSLKSEDTHTDGDSGVAVETTKPQLKRPPMYSVVMINDDYTPMEFVVDVLLRFFNKSPEQATQIMLTVHTKGSAVCAVYTRDVAETKAALVNQYARDCQHPLMCEITPADD</sequence>
<organism evidence="3">
    <name type="scientific">hydrothermal vent metagenome</name>
    <dbReference type="NCBI Taxonomy" id="652676"/>
    <lineage>
        <taxon>unclassified sequences</taxon>
        <taxon>metagenomes</taxon>
        <taxon>ecological metagenomes</taxon>
    </lineage>
</organism>
<dbReference type="FunFam" id="3.30.1390.10:FF:000002">
    <property type="entry name" value="ATP-dependent Clp protease adapter protein ClpS"/>
    <property type="match status" value="1"/>
</dbReference>
<name>A0A160T7Z1_9ZZZZ</name>